<organism evidence="1 2">
    <name type="scientific">Photobacterium kishitanii</name>
    <dbReference type="NCBI Taxonomy" id="318456"/>
    <lineage>
        <taxon>Bacteria</taxon>
        <taxon>Pseudomonadati</taxon>
        <taxon>Pseudomonadota</taxon>
        <taxon>Gammaproteobacteria</taxon>
        <taxon>Vibrionales</taxon>
        <taxon>Vibrionaceae</taxon>
        <taxon>Photobacterium</taxon>
    </lineage>
</organism>
<dbReference type="EMBL" id="PYNF01000003">
    <property type="protein sequence ID" value="PSV00415.1"/>
    <property type="molecule type" value="Genomic_DNA"/>
</dbReference>
<name>A0A2T3KL19_9GAMM</name>
<evidence type="ECO:0000313" key="2">
    <source>
        <dbReference type="Proteomes" id="UP000241426"/>
    </source>
</evidence>
<gene>
    <name evidence="1" type="ORF">C9J27_04605</name>
</gene>
<proteinExistence type="predicted"/>
<dbReference type="Proteomes" id="UP000241426">
    <property type="component" value="Unassembled WGS sequence"/>
</dbReference>
<sequence>MLNVKKISEYFLESSDKEIRSFGRVLEEERNQAFLKHLNTDSDDDYWKKHKLVVYIKSDRDFWIKRQEDQKLSSVEYFEWCGESKQECIELAEAYFLDIDNYKCEDRRFNFVLETLINPTFAKIKGGLESFGFLGANWEFEINYDEPDKEEPKHVDFRPTSELLSKINLFSEEELAALGFIESKGHDQDTTI</sequence>
<comment type="caution">
    <text evidence="1">The sequence shown here is derived from an EMBL/GenBank/DDBJ whole genome shotgun (WGS) entry which is preliminary data.</text>
</comment>
<dbReference type="AlphaFoldDB" id="A0A2T3KL19"/>
<protein>
    <submittedName>
        <fullName evidence="1">Uncharacterized protein</fullName>
    </submittedName>
</protein>
<dbReference type="RefSeq" id="WP_107289045.1">
    <property type="nucleotide sequence ID" value="NZ_PYNF01000003.1"/>
</dbReference>
<reference evidence="1 2" key="1">
    <citation type="submission" date="2018-01" db="EMBL/GenBank/DDBJ databases">
        <title>Whole genome sequencing of Histamine producing bacteria.</title>
        <authorList>
            <person name="Butler K."/>
        </authorList>
    </citation>
    <scope>NUCLEOTIDE SEQUENCE [LARGE SCALE GENOMIC DNA]</scope>
    <source>
        <strain evidence="1 2">FS-7.2</strain>
    </source>
</reference>
<accession>A0A2T3KL19</accession>
<evidence type="ECO:0000313" key="1">
    <source>
        <dbReference type="EMBL" id="PSV00415.1"/>
    </source>
</evidence>